<accession>A0A2R4XM53</accession>
<dbReference type="EMBL" id="CP028901">
    <property type="protein sequence ID" value="AWB34841.1"/>
    <property type="molecule type" value="Genomic_DNA"/>
</dbReference>
<dbReference type="InterPro" id="IPR010839">
    <property type="entry name" value="AtuA_N"/>
</dbReference>
<proteinExistence type="predicted"/>
<dbReference type="Proteomes" id="UP000244571">
    <property type="component" value="Chromosome"/>
</dbReference>
<feature type="domain" description="Acyclic terpene utilisation N-terminal" evidence="1">
    <location>
        <begin position="89"/>
        <end position="181"/>
    </location>
</feature>
<protein>
    <recommendedName>
        <fullName evidence="1">Acyclic terpene utilisation N-terminal domain-containing protein</fullName>
    </recommendedName>
</protein>
<organism evidence="2 3">
    <name type="scientific">Orrella marina</name>
    <dbReference type="NCBI Taxonomy" id="2163011"/>
    <lineage>
        <taxon>Bacteria</taxon>
        <taxon>Pseudomonadati</taxon>
        <taxon>Pseudomonadota</taxon>
        <taxon>Betaproteobacteria</taxon>
        <taxon>Burkholderiales</taxon>
        <taxon>Alcaligenaceae</taxon>
        <taxon>Orrella</taxon>
    </lineage>
</organism>
<gene>
    <name evidence="2" type="ORF">DBV39_15135</name>
</gene>
<keyword evidence="3" id="KW-1185">Reference proteome</keyword>
<name>A0A2R4XM53_9BURK</name>
<feature type="domain" description="Acyclic terpene utilisation N-terminal" evidence="1">
    <location>
        <begin position="227"/>
        <end position="396"/>
    </location>
</feature>
<evidence type="ECO:0000313" key="3">
    <source>
        <dbReference type="Proteomes" id="UP000244571"/>
    </source>
</evidence>
<dbReference type="RefSeq" id="WP_108622251.1">
    <property type="nucleotide sequence ID" value="NZ_CP028901.1"/>
</dbReference>
<dbReference type="AlphaFoldDB" id="A0A2R4XM53"/>
<dbReference type="Pfam" id="PF07287">
    <property type="entry name" value="AtuA"/>
    <property type="match status" value="2"/>
</dbReference>
<dbReference type="KEGG" id="boz:DBV39_15135"/>
<dbReference type="OrthoDB" id="9763456at2"/>
<reference evidence="2 3" key="1">
    <citation type="submission" date="2018-04" db="EMBL/GenBank/DDBJ databases">
        <title>Bordetella sp. HZ20 isolated from seawater.</title>
        <authorList>
            <person name="Sun C."/>
        </authorList>
    </citation>
    <scope>NUCLEOTIDE SEQUENCE [LARGE SCALE GENOMIC DNA]</scope>
    <source>
        <strain evidence="2 3">HZ20</strain>
    </source>
</reference>
<sequence>MLAATACIGYGFTKEALEAAMTQGIDFIGADAGSMDPGPYYLGAGKPYVSEQSIERDLELLLLAARKADVPLIIGSCGGGGGEPHLELTRSIVQALIGRHKLSLKLAIIHSEPPRELMVRRLQEGRIHGIWPGFDLNEETLEKSTRIVAMMGADPLIEAISRGADVILAGRCSDSAIYAAVPQMRGFSPGLAWHLGKTIECGATIASPKTGQDCIIGTLGHDSFVVEPAHPDKRCTPSSVAAHTMYENPSPFEFVEPSGIVDTSQCQYEAINDRAVRVSGSTFTPASRYTVKLEGADLCGWRAIVIAGIRDPILIAGIREFSEQIKERTAQQALGMGITTDQYTLTIRRYGLDAVLGSREPQAYEMPHEIGLMLDVVAQTEQQALAVLAKARYIAMHTEFDGRLCTAGNVAMPFSPSDVSVGPAYRFTVWHAMELDDPLEVFPIEYIQFNESGEKVE</sequence>
<evidence type="ECO:0000313" key="2">
    <source>
        <dbReference type="EMBL" id="AWB34841.1"/>
    </source>
</evidence>
<evidence type="ECO:0000259" key="1">
    <source>
        <dbReference type="Pfam" id="PF07287"/>
    </source>
</evidence>